<dbReference type="EMBL" id="JAMQJY010000007">
    <property type="protein sequence ID" value="MCM2677925.1"/>
    <property type="molecule type" value="Genomic_DNA"/>
</dbReference>
<dbReference type="InterPro" id="IPR036291">
    <property type="entry name" value="NAD(P)-bd_dom_sf"/>
</dbReference>
<dbReference type="NCBIfam" id="NF004846">
    <property type="entry name" value="PRK06197.1"/>
    <property type="match status" value="1"/>
</dbReference>
<organism evidence="2 3">
    <name type="scientific">Alkalicoccobacillus plakortidis</name>
    <dbReference type="NCBI Taxonomy" id="444060"/>
    <lineage>
        <taxon>Bacteria</taxon>
        <taxon>Bacillati</taxon>
        <taxon>Bacillota</taxon>
        <taxon>Bacilli</taxon>
        <taxon>Bacillales</taxon>
        <taxon>Bacillaceae</taxon>
        <taxon>Alkalicoccobacillus</taxon>
    </lineage>
</organism>
<dbReference type="RefSeq" id="WP_251611721.1">
    <property type="nucleotide sequence ID" value="NZ_JAMQJY010000007.1"/>
</dbReference>
<sequence>MNDKVVVVTGANSGLGLETAKHFSGEGHQVILAVRNTEKGRKAKEDILRLYPQANVQVYQLDLSKLQSVREFVKTLSSQVHVIDLLINNAGVMMPPYSKTEDGFELQFASNHLGHFALTGLLLPLLENGEASRIVTLTSIAYRNAVIQFENLHGSKGYKSYLFYGQSKLANLMFAKELDKRLKANHYKTKSLAAHPGISSTNLFTLGRKETPWFVKPLLKVVSQPAEKGALPIIMAATDQSLQGGELIGPDGKGGRKGNPTIEEPKKVTYTDSTMEELWTISEDLTEVKYHFNK</sequence>
<dbReference type="PANTHER" id="PTHR43157:SF31">
    <property type="entry name" value="PHOSPHATIDYLINOSITOL-GLYCAN BIOSYNTHESIS CLASS F PROTEIN"/>
    <property type="match status" value="1"/>
</dbReference>
<dbReference type="PRINTS" id="PR00081">
    <property type="entry name" value="GDHRDH"/>
</dbReference>
<keyword evidence="3" id="KW-1185">Reference proteome</keyword>
<proteinExistence type="predicted"/>
<dbReference type="Gene3D" id="3.40.50.720">
    <property type="entry name" value="NAD(P)-binding Rossmann-like Domain"/>
    <property type="match status" value="1"/>
</dbReference>
<dbReference type="Proteomes" id="UP001203665">
    <property type="component" value="Unassembled WGS sequence"/>
</dbReference>
<accession>A0ABT0XQD3</accession>
<gene>
    <name evidence="2" type="ORF">NDM98_22610</name>
</gene>
<protein>
    <submittedName>
        <fullName evidence="2">Oxidoreductase</fullName>
    </submittedName>
</protein>
<reference evidence="2" key="1">
    <citation type="submission" date="2022-06" db="EMBL/GenBank/DDBJ databases">
        <title>Alkalicoccobacillus porphyridii sp. nov., isolated from a marine red alga, Porphyridium purpureum and reclassification of Shouchella plakortidis and Shouchella gibsonii as Alkalicoccobacillus plakortidis comb. nov. and Alkalicoccobacillus gibsonii comb. nov.</title>
        <authorList>
            <person name="Kim K.H."/>
            <person name="Lee J.K."/>
            <person name="Han D.M."/>
            <person name="Baek J.H."/>
            <person name="Jeon C.O."/>
        </authorList>
    </citation>
    <scope>NUCLEOTIDE SEQUENCE</scope>
    <source>
        <strain evidence="2">DSM 19153</strain>
    </source>
</reference>
<dbReference type="Pfam" id="PF00106">
    <property type="entry name" value="adh_short"/>
    <property type="match status" value="1"/>
</dbReference>
<evidence type="ECO:0000313" key="3">
    <source>
        <dbReference type="Proteomes" id="UP001203665"/>
    </source>
</evidence>
<evidence type="ECO:0000313" key="2">
    <source>
        <dbReference type="EMBL" id="MCM2677925.1"/>
    </source>
</evidence>
<comment type="caution">
    <text evidence="2">The sequence shown here is derived from an EMBL/GenBank/DDBJ whole genome shotgun (WGS) entry which is preliminary data.</text>
</comment>
<keyword evidence="1" id="KW-0560">Oxidoreductase</keyword>
<dbReference type="PANTHER" id="PTHR43157">
    <property type="entry name" value="PHOSPHATIDYLINOSITOL-GLYCAN BIOSYNTHESIS CLASS F PROTEIN-RELATED"/>
    <property type="match status" value="1"/>
</dbReference>
<name>A0ABT0XQD3_9BACI</name>
<dbReference type="InterPro" id="IPR002347">
    <property type="entry name" value="SDR_fam"/>
</dbReference>
<dbReference type="SUPFAM" id="SSF51735">
    <property type="entry name" value="NAD(P)-binding Rossmann-fold domains"/>
    <property type="match status" value="1"/>
</dbReference>
<evidence type="ECO:0000256" key="1">
    <source>
        <dbReference type="ARBA" id="ARBA00023002"/>
    </source>
</evidence>